<comment type="caution">
    <text evidence="10">The sequence shown here is derived from an EMBL/GenBank/DDBJ whole genome shotgun (WGS) entry which is preliminary data.</text>
</comment>
<dbReference type="AlphaFoldDB" id="A0A1D3D0M9"/>
<name>A0A1D3D0M9_9EIME</name>
<gene>
    <name evidence="10" type="ORF">cyc_01886</name>
</gene>
<feature type="transmembrane region" description="Helical" evidence="7">
    <location>
        <begin position="91"/>
        <end position="111"/>
    </location>
</feature>
<comment type="catalytic activity">
    <reaction evidence="7">
        <text>L-cysteinyl-[protein] + hexadecanoyl-CoA = S-hexadecanoyl-L-cysteinyl-[protein] + CoA</text>
        <dbReference type="Rhea" id="RHEA:36683"/>
        <dbReference type="Rhea" id="RHEA-COMP:10131"/>
        <dbReference type="Rhea" id="RHEA-COMP:11032"/>
        <dbReference type="ChEBI" id="CHEBI:29950"/>
        <dbReference type="ChEBI" id="CHEBI:57287"/>
        <dbReference type="ChEBI" id="CHEBI:57379"/>
        <dbReference type="ChEBI" id="CHEBI:74151"/>
        <dbReference type="EC" id="2.3.1.225"/>
    </reaction>
</comment>
<evidence type="ECO:0000313" key="11">
    <source>
        <dbReference type="Proteomes" id="UP000095192"/>
    </source>
</evidence>
<organism evidence="10 11">
    <name type="scientific">Cyclospora cayetanensis</name>
    <dbReference type="NCBI Taxonomy" id="88456"/>
    <lineage>
        <taxon>Eukaryota</taxon>
        <taxon>Sar</taxon>
        <taxon>Alveolata</taxon>
        <taxon>Apicomplexa</taxon>
        <taxon>Conoidasida</taxon>
        <taxon>Coccidia</taxon>
        <taxon>Eucoccidiorida</taxon>
        <taxon>Eimeriorina</taxon>
        <taxon>Eimeriidae</taxon>
        <taxon>Cyclospora</taxon>
    </lineage>
</organism>
<evidence type="ECO:0000256" key="4">
    <source>
        <dbReference type="ARBA" id="ARBA00022989"/>
    </source>
</evidence>
<dbReference type="InterPro" id="IPR001594">
    <property type="entry name" value="Palmitoyltrfase_DHHC"/>
</dbReference>
<evidence type="ECO:0000256" key="6">
    <source>
        <dbReference type="ARBA" id="ARBA00023315"/>
    </source>
</evidence>
<protein>
    <recommendedName>
        <fullName evidence="7">Palmitoyltransferase</fullName>
        <ecNumber evidence="7">2.3.1.225</ecNumber>
    </recommendedName>
</protein>
<feature type="transmembrane region" description="Helical" evidence="7">
    <location>
        <begin position="61"/>
        <end position="79"/>
    </location>
</feature>
<dbReference type="PANTHER" id="PTHR22883">
    <property type="entry name" value="ZINC FINGER DHHC DOMAIN CONTAINING PROTEIN"/>
    <property type="match status" value="1"/>
</dbReference>
<dbReference type="GO" id="GO:0016020">
    <property type="term" value="C:membrane"/>
    <property type="evidence" value="ECO:0007669"/>
    <property type="project" value="UniProtKB-SubCell"/>
</dbReference>
<keyword evidence="11" id="KW-1185">Reference proteome</keyword>
<keyword evidence="3 7" id="KW-0812">Transmembrane</keyword>
<dbReference type="InParanoid" id="A0A1D3D0M9"/>
<feature type="compositionally biased region" description="Polar residues" evidence="8">
    <location>
        <begin position="263"/>
        <end position="272"/>
    </location>
</feature>
<dbReference type="InterPro" id="IPR039859">
    <property type="entry name" value="PFA4/ZDH16/20/ERF2-like"/>
</dbReference>
<comment type="similarity">
    <text evidence="7">Belongs to the DHHC palmitoyltransferase family.</text>
</comment>
<evidence type="ECO:0000256" key="2">
    <source>
        <dbReference type="ARBA" id="ARBA00022679"/>
    </source>
</evidence>
<evidence type="ECO:0000256" key="8">
    <source>
        <dbReference type="SAM" id="MobiDB-lite"/>
    </source>
</evidence>
<keyword evidence="6 7" id="KW-0012">Acyltransferase</keyword>
<sequence>MVGRSAECSSRDAQQQFLSQLHCELPVQQERLIVQRRVYQSWEGENIFCFGGRLMTGPEPLHLATSVLLLLGPCLVYYQAVLPLLAPERQFACSTAVVSQLVVCLVLLFIVAFTDPGMISNCVGLRNRRPFFVFISFCTTLCITLAVSATLAAFAEMERAHLPSEFRSWWQILITRKALGAEVFICGLAAFPLLNLCGFNSFLITQNLTTAEEFRRPYGERNPFSAGWKLNCFRFWCTRTEPRALEDLRPQGFSGPPDPSDWQGITQSISAA</sequence>
<dbReference type="GO" id="GO:0019706">
    <property type="term" value="F:protein-cysteine S-palmitoyltransferase activity"/>
    <property type="evidence" value="ECO:0007669"/>
    <property type="project" value="UniProtKB-EC"/>
</dbReference>
<comment type="domain">
    <text evidence="7">The DHHC domain is required for palmitoyltransferase activity.</text>
</comment>
<feature type="region of interest" description="Disordered" evidence="8">
    <location>
        <begin position="248"/>
        <end position="272"/>
    </location>
</feature>
<reference evidence="10 11" key="1">
    <citation type="journal article" date="2016" name="BMC Genomics">
        <title>Comparative genomics reveals Cyclospora cayetanensis possesses coccidia-like metabolism and invasion components but unique surface antigens.</title>
        <authorList>
            <person name="Liu S."/>
            <person name="Wang L."/>
            <person name="Zheng H."/>
            <person name="Xu Z."/>
            <person name="Roellig D.M."/>
            <person name="Li N."/>
            <person name="Frace M.A."/>
            <person name="Tang K."/>
            <person name="Arrowood M.J."/>
            <person name="Moss D.M."/>
            <person name="Zhang L."/>
            <person name="Feng Y."/>
            <person name="Xiao L."/>
        </authorList>
    </citation>
    <scope>NUCLEOTIDE SEQUENCE [LARGE SCALE GENOMIC DNA]</scope>
    <source>
        <strain evidence="10 11">CHN_HEN01</strain>
    </source>
</reference>
<evidence type="ECO:0000256" key="5">
    <source>
        <dbReference type="ARBA" id="ARBA00023136"/>
    </source>
</evidence>
<dbReference type="GO" id="GO:0006612">
    <property type="term" value="P:protein targeting to membrane"/>
    <property type="evidence" value="ECO:0007669"/>
    <property type="project" value="TreeGrafter"/>
</dbReference>
<evidence type="ECO:0000256" key="1">
    <source>
        <dbReference type="ARBA" id="ARBA00004141"/>
    </source>
</evidence>
<proteinExistence type="inferred from homology"/>
<evidence type="ECO:0000256" key="7">
    <source>
        <dbReference type="RuleBase" id="RU079119"/>
    </source>
</evidence>
<keyword evidence="5 7" id="KW-0472">Membrane</keyword>
<dbReference type="EC" id="2.3.1.225" evidence="7"/>
<dbReference type="VEuPathDB" id="ToxoDB:cyc_01886"/>
<dbReference type="GO" id="GO:0005783">
    <property type="term" value="C:endoplasmic reticulum"/>
    <property type="evidence" value="ECO:0007669"/>
    <property type="project" value="TreeGrafter"/>
</dbReference>
<evidence type="ECO:0000256" key="3">
    <source>
        <dbReference type="ARBA" id="ARBA00022692"/>
    </source>
</evidence>
<keyword evidence="2 7" id="KW-0808">Transferase</keyword>
<comment type="subcellular location">
    <subcellularLocation>
        <location evidence="1">Membrane</location>
        <topology evidence="1">Multi-pass membrane protein</topology>
    </subcellularLocation>
</comment>
<dbReference type="Proteomes" id="UP000095192">
    <property type="component" value="Unassembled WGS sequence"/>
</dbReference>
<feature type="domain" description="Palmitoyltransferase DHHC" evidence="9">
    <location>
        <begin position="118"/>
        <end position="215"/>
    </location>
</feature>
<dbReference type="FunCoup" id="A0A1D3D0M9">
    <property type="interactions" value="14"/>
</dbReference>
<dbReference type="EMBL" id="JROU02001239">
    <property type="protein sequence ID" value="OEH77020.1"/>
    <property type="molecule type" value="Genomic_DNA"/>
</dbReference>
<dbReference type="GO" id="GO:0005794">
    <property type="term" value="C:Golgi apparatus"/>
    <property type="evidence" value="ECO:0007669"/>
    <property type="project" value="TreeGrafter"/>
</dbReference>
<evidence type="ECO:0000259" key="9">
    <source>
        <dbReference type="Pfam" id="PF01529"/>
    </source>
</evidence>
<keyword evidence="4 7" id="KW-1133">Transmembrane helix</keyword>
<feature type="transmembrane region" description="Helical" evidence="7">
    <location>
        <begin position="131"/>
        <end position="157"/>
    </location>
</feature>
<accession>A0A1D3D0M9</accession>
<evidence type="ECO:0000313" key="10">
    <source>
        <dbReference type="EMBL" id="OEH77020.1"/>
    </source>
</evidence>
<dbReference type="Pfam" id="PF01529">
    <property type="entry name" value="DHHC"/>
    <property type="match status" value="1"/>
</dbReference>
<feature type="transmembrane region" description="Helical" evidence="7">
    <location>
        <begin position="178"/>
        <end position="203"/>
    </location>
</feature>